<dbReference type="PROSITE" id="PS50110">
    <property type="entry name" value="RESPONSE_REGULATORY"/>
    <property type="match status" value="1"/>
</dbReference>
<proteinExistence type="predicted"/>
<dbReference type="SUPFAM" id="SSF52172">
    <property type="entry name" value="CheY-like"/>
    <property type="match status" value="1"/>
</dbReference>
<evidence type="ECO:0000313" key="2">
    <source>
        <dbReference type="EMBL" id="GAG31529.1"/>
    </source>
</evidence>
<evidence type="ECO:0000259" key="1">
    <source>
        <dbReference type="PROSITE" id="PS50110"/>
    </source>
</evidence>
<accession>X0WKP7</accession>
<gene>
    <name evidence="2" type="ORF">S01H1_70189</name>
</gene>
<dbReference type="EMBL" id="BARS01046658">
    <property type="protein sequence ID" value="GAG31529.1"/>
    <property type="molecule type" value="Genomic_DNA"/>
</dbReference>
<dbReference type="InterPro" id="IPR011006">
    <property type="entry name" value="CheY-like_superfamily"/>
</dbReference>
<dbReference type="GO" id="GO:0000160">
    <property type="term" value="P:phosphorelay signal transduction system"/>
    <property type="evidence" value="ECO:0007669"/>
    <property type="project" value="InterPro"/>
</dbReference>
<comment type="caution">
    <text evidence="2">The sequence shown here is derived from an EMBL/GenBank/DDBJ whole genome shotgun (WGS) entry which is preliminary data.</text>
</comment>
<feature type="non-terminal residue" evidence="2">
    <location>
        <position position="34"/>
    </location>
</feature>
<feature type="domain" description="Response regulatory" evidence="1">
    <location>
        <begin position="3"/>
        <end position="34"/>
    </location>
</feature>
<organism evidence="2">
    <name type="scientific">marine sediment metagenome</name>
    <dbReference type="NCBI Taxonomy" id="412755"/>
    <lineage>
        <taxon>unclassified sequences</taxon>
        <taxon>metagenomes</taxon>
        <taxon>ecological metagenomes</taxon>
    </lineage>
</organism>
<name>X0WKP7_9ZZZZ</name>
<protein>
    <recommendedName>
        <fullName evidence="1">Response regulatory domain-containing protein</fullName>
    </recommendedName>
</protein>
<reference evidence="2" key="1">
    <citation type="journal article" date="2014" name="Front. Microbiol.">
        <title>High frequency of phylogenetically diverse reductive dehalogenase-homologous genes in deep subseafloor sedimentary metagenomes.</title>
        <authorList>
            <person name="Kawai M."/>
            <person name="Futagami T."/>
            <person name="Toyoda A."/>
            <person name="Takaki Y."/>
            <person name="Nishi S."/>
            <person name="Hori S."/>
            <person name="Arai W."/>
            <person name="Tsubouchi T."/>
            <person name="Morono Y."/>
            <person name="Uchiyama I."/>
            <person name="Ito T."/>
            <person name="Fujiyama A."/>
            <person name="Inagaki F."/>
            <person name="Takami H."/>
        </authorList>
    </citation>
    <scope>NUCLEOTIDE SEQUENCE</scope>
    <source>
        <strain evidence="2">Expedition CK06-06</strain>
    </source>
</reference>
<dbReference type="InterPro" id="IPR001789">
    <property type="entry name" value="Sig_transdc_resp-reg_receiver"/>
</dbReference>
<dbReference type="Gene3D" id="3.40.50.2300">
    <property type="match status" value="1"/>
</dbReference>
<sequence length="34" mass="3673">MGKILIIEDDALIIKVFSTRLKSGGHQVFAAEDG</sequence>
<dbReference type="AlphaFoldDB" id="X0WKP7"/>